<sequence length="68" mass="7031">AVITSGGSLTPNFTYIEDLRAKSRASSKAAVDMASKAKKVLVLGAGYVSAPLVEYLARDSNTGITLGK</sequence>
<gene>
    <name evidence="1" type="ORF">SK128_026887</name>
</gene>
<comment type="caution">
    <text evidence="1">The sequence shown here is derived from an EMBL/GenBank/DDBJ whole genome shotgun (WGS) entry which is preliminary data.</text>
</comment>
<dbReference type="AlphaFoldDB" id="A0AAN8WE21"/>
<dbReference type="Proteomes" id="UP001381693">
    <property type="component" value="Unassembled WGS sequence"/>
</dbReference>
<evidence type="ECO:0000313" key="1">
    <source>
        <dbReference type="EMBL" id="KAK7060080.1"/>
    </source>
</evidence>
<keyword evidence="2" id="KW-1185">Reference proteome</keyword>
<feature type="non-terminal residue" evidence="1">
    <location>
        <position position="1"/>
    </location>
</feature>
<evidence type="ECO:0000313" key="2">
    <source>
        <dbReference type="Proteomes" id="UP001381693"/>
    </source>
</evidence>
<name>A0AAN8WE21_HALRR</name>
<protein>
    <submittedName>
        <fullName evidence="1">Uncharacterized protein</fullName>
    </submittedName>
</protein>
<proteinExistence type="predicted"/>
<reference evidence="1 2" key="1">
    <citation type="submission" date="2023-11" db="EMBL/GenBank/DDBJ databases">
        <title>Halocaridina rubra genome assembly.</title>
        <authorList>
            <person name="Smith C."/>
        </authorList>
    </citation>
    <scope>NUCLEOTIDE SEQUENCE [LARGE SCALE GENOMIC DNA]</scope>
    <source>
        <strain evidence="1">EP-1</strain>
        <tissue evidence="1">Whole</tissue>
    </source>
</reference>
<accession>A0AAN8WE21</accession>
<organism evidence="1 2">
    <name type="scientific">Halocaridina rubra</name>
    <name type="common">Hawaiian red shrimp</name>
    <dbReference type="NCBI Taxonomy" id="373956"/>
    <lineage>
        <taxon>Eukaryota</taxon>
        <taxon>Metazoa</taxon>
        <taxon>Ecdysozoa</taxon>
        <taxon>Arthropoda</taxon>
        <taxon>Crustacea</taxon>
        <taxon>Multicrustacea</taxon>
        <taxon>Malacostraca</taxon>
        <taxon>Eumalacostraca</taxon>
        <taxon>Eucarida</taxon>
        <taxon>Decapoda</taxon>
        <taxon>Pleocyemata</taxon>
        <taxon>Caridea</taxon>
        <taxon>Atyoidea</taxon>
        <taxon>Atyidae</taxon>
        <taxon>Halocaridina</taxon>
    </lineage>
</organism>
<dbReference type="EMBL" id="JAXCGZ010021086">
    <property type="protein sequence ID" value="KAK7060080.1"/>
    <property type="molecule type" value="Genomic_DNA"/>
</dbReference>